<keyword evidence="5 6" id="KW-0472">Membrane</keyword>
<keyword evidence="3 6" id="KW-0812">Transmembrane</keyword>
<sequence>MEAALTDIPWALVAPIILLQFILLLVALIDLVRIPATNGPKWLWALIIVFGNIIGPIVYFIVGRRTQ</sequence>
<evidence type="ECO:0000256" key="4">
    <source>
        <dbReference type="ARBA" id="ARBA00022989"/>
    </source>
</evidence>
<feature type="domain" description="Cardiolipin synthase N-terminal" evidence="7">
    <location>
        <begin position="22"/>
        <end position="64"/>
    </location>
</feature>
<keyword evidence="9" id="KW-1185">Reference proteome</keyword>
<comment type="caution">
    <text evidence="8">The sequence shown here is derived from an EMBL/GenBank/DDBJ whole genome shotgun (WGS) entry which is preliminary data.</text>
</comment>
<keyword evidence="4 6" id="KW-1133">Transmembrane helix</keyword>
<feature type="transmembrane region" description="Helical" evidence="6">
    <location>
        <begin position="12"/>
        <end position="36"/>
    </location>
</feature>
<dbReference type="InterPro" id="IPR027379">
    <property type="entry name" value="CLS_N"/>
</dbReference>
<evidence type="ECO:0000313" key="9">
    <source>
        <dbReference type="Proteomes" id="UP000228680"/>
    </source>
</evidence>
<dbReference type="AlphaFoldDB" id="A0A2M9EYZ7"/>
<evidence type="ECO:0000256" key="6">
    <source>
        <dbReference type="SAM" id="Phobius"/>
    </source>
</evidence>
<dbReference type="OrthoDB" id="3243324at2"/>
<dbReference type="Proteomes" id="UP000228680">
    <property type="component" value="Unassembled WGS sequence"/>
</dbReference>
<protein>
    <submittedName>
        <fullName evidence="8">Transcriptional regulator</fullName>
    </submittedName>
</protein>
<evidence type="ECO:0000256" key="2">
    <source>
        <dbReference type="ARBA" id="ARBA00022475"/>
    </source>
</evidence>
<evidence type="ECO:0000259" key="7">
    <source>
        <dbReference type="Pfam" id="PF13396"/>
    </source>
</evidence>
<accession>A0A2M9EYZ7</accession>
<name>A0A2M9EYZ7_9BACL</name>
<dbReference type="GO" id="GO:0005886">
    <property type="term" value="C:plasma membrane"/>
    <property type="evidence" value="ECO:0007669"/>
    <property type="project" value="UniProtKB-SubCell"/>
</dbReference>
<comment type="subcellular location">
    <subcellularLocation>
        <location evidence="1">Cell membrane</location>
        <topology evidence="1">Multi-pass membrane protein</topology>
    </subcellularLocation>
</comment>
<evidence type="ECO:0000256" key="3">
    <source>
        <dbReference type="ARBA" id="ARBA00022692"/>
    </source>
</evidence>
<feature type="transmembrane region" description="Helical" evidence="6">
    <location>
        <begin position="42"/>
        <end position="62"/>
    </location>
</feature>
<keyword evidence="2" id="KW-1003">Cell membrane</keyword>
<evidence type="ECO:0000313" key="8">
    <source>
        <dbReference type="EMBL" id="PJK16437.1"/>
    </source>
</evidence>
<organism evidence="8 9">
    <name type="scientific">Chryseomicrobium excrementi</name>
    <dbReference type="NCBI Taxonomy" id="2041346"/>
    <lineage>
        <taxon>Bacteria</taxon>
        <taxon>Bacillati</taxon>
        <taxon>Bacillota</taxon>
        <taxon>Bacilli</taxon>
        <taxon>Bacillales</taxon>
        <taxon>Caryophanaceae</taxon>
        <taxon>Chryseomicrobium</taxon>
    </lineage>
</organism>
<dbReference type="EMBL" id="PCGR01000002">
    <property type="protein sequence ID" value="PJK16437.1"/>
    <property type="molecule type" value="Genomic_DNA"/>
</dbReference>
<dbReference type="RefSeq" id="WP_100353008.1">
    <property type="nucleotide sequence ID" value="NZ_PCGR01000002.1"/>
</dbReference>
<evidence type="ECO:0000256" key="1">
    <source>
        <dbReference type="ARBA" id="ARBA00004651"/>
    </source>
</evidence>
<gene>
    <name evidence="8" type="ORF">CQS04_04580</name>
</gene>
<proteinExistence type="predicted"/>
<evidence type="ECO:0000256" key="5">
    <source>
        <dbReference type="ARBA" id="ARBA00023136"/>
    </source>
</evidence>
<dbReference type="Pfam" id="PF13396">
    <property type="entry name" value="PLDc_N"/>
    <property type="match status" value="1"/>
</dbReference>
<reference evidence="8 9" key="1">
    <citation type="submission" date="2017-10" db="EMBL/GenBank/DDBJ databases">
        <title>Draft genome of Chryseomicrobium casticus sp. nov.</title>
        <authorList>
            <person name="Chakraborty R."/>
            <person name="Saha T."/>
        </authorList>
    </citation>
    <scope>NUCLEOTIDE SEQUENCE [LARGE SCALE GENOMIC DNA]</scope>
    <source>
        <strain evidence="8 9">ET03</strain>
    </source>
</reference>